<dbReference type="EMBL" id="ML993597">
    <property type="protein sequence ID" value="KAF2166195.1"/>
    <property type="molecule type" value="Genomic_DNA"/>
</dbReference>
<evidence type="ECO:0000259" key="2">
    <source>
        <dbReference type="Pfam" id="PF20150"/>
    </source>
</evidence>
<dbReference type="Pfam" id="PF20150">
    <property type="entry name" value="2EXR"/>
    <property type="match status" value="1"/>
</dbReference>
<sequence>MASAMPLAEDNTSQTTLPIAGQTGRPQKLDPKKTGFFDLPAELRNEIYAITLIRPRKLCIRAIGVDRTPKVRLVNTRIYTSVLRTCKTIYEEATPVLYGANTFLTSCDDTSWHFLNMIDRSLEHVRLFESTDTVQLEIWKRILAVKRHLMLDPDDENIGWRLGRAVHDLDQSRMLGENGHNAPASQMDIIAIASSVKEVRPGIARRCRTSEGSMPYDNIAILWLLATHAGLLIALTTTLALPTLNPLKANEYRVGFFDLPAEIRNRIYELALTRPRTLSLCTTFQHGRLVLRLNTTRIFPSILLACATTHREATPILYGANKFSVRCHDTAFLFLIRIGHSVKFVKALKIEWDACSVGMAALKFAVSLGGFDEPGHREAQWQIAVVFQELYDGGQRNFGKPQILDRFESATAFVHSNTTLSSCA</sequence>
<protein>
    <recommendedName>
        <fullName evidence="2">2EXR domain-containing protein</fullName>
    </recommendedName>
</protein>
<dbReference type="InterPro" id="IPR038883">
    <property type="entry name" value="AN11006-like"/>
</dbReference>
<keyword evidence="4" id="KW-1185">Reference proteome</keyword>
<accession>A0A6A6CGB0</accession>
<evidence type="ECO:0000313" key="4">
    <source>
        <dbReference type="Proteomes" id="UP000799537"/>
    </source>
</evidence>
<feature type="region of interest" description="Disordered" evidence="1">
    <location>
        <begin position="1"/>
        <end position="27"/>
    </location>
</feature>
<name>A0A6A6CGB0_ZASCE</name>
<dbReference type="PANTHER" id="PTHR42085:SF2">
    <property type="entry name" value="F-BOX DOMAIN-CONTAINING PROTEIN"/>
    <property type="match status" value="1"/>
</dbReference>
<dbReference type="Proteomes" id="UP000799537">
    <property type="component" value="Unassembled WGS sequence"/>
</dbReference>
<dbReference type="GeneID" id="54566173"/>
<evidence type="ECO:0000313" key="3">
    <source>
        <dbReference type="EMBL" id="KAF2166195.1"/>
    </source>
</evidence>
<reference evidence="3" key="1">
    <citation type="journal article" date="2020" name="Stud. Mycol.">
        <title>101 Dothideomycetes genomes: a test case for predicting lifestyles and emergence of pathogens.</title>
        <authorList>
            <person name="Haridas S."/>
            <person name="Albert R."/>
            <person name="Binder M."/>
            <person name="Bloem J."/>
            <person name="Labutti K."/>
            <person name="Salamov A."/>
            <person name="Andreopoulos B."/>
            <person name="Baker S."/>
            <person name="Barry K."/>
            <person name="Bills G."/>
            <person name="Bluhm B."/>
            <person name="Cannon C."/>
            <person name="Castanera R."/>
            <person name="Culley D."/>
            <person name="Daum C."/>
            <person name="Ezra D."/>
            <person name="Gonzalez J."/>
            <person name="Henrissat B."/>
            <person name="Kuo A."/>
            <person name="Liang C."/>
            <person name="Lipzen A."/>
            <person name="Lutzoni F."/>
            <person name="Magnuson J."/>
            <person name="Mondo S."/>
            <person name="Nolan M."/>
            <person name="Ohm R."/>
            <person name="Pangilinan J."/>
            <person name="Park H.-J."/>
            <person name="Ramirez L."/>
            <person name="Alfaro M."/>
            <person name="Sun H."/>
            <person name="Tritt A."/>
            <person name="Yoshinaga Y."/>
            <person name="Zwiers L.-H."/>
            <person name="Turgeon B."/>
            <person name="Goodwin S."/>
            <person name="Spatafora J."/>
            <person name="Crous P."/>
            <person name="Grigoriev I."/>
        </authorList>
    </citation>
    <scope>NUCLEOTIDE SEQUENCE</scope>
    <source>
        <strain evidence="3">ATCC 36951</strain>
    </source>
</reference>
<gene>
    <name evidence="3" type="ORF">M409DRAFT_55062</name>
</gene>
<proteinExistence type="predicted"/>
<evidence type="ECO:0000256" key="1">
    <source>
        <dbReference type="SAM" id="MobiDB-lite"/>
    </source>
</evidence>
<organism evidence="3 4">
    <name type="scientific">Zasmidium cellare ATCC 36951</name>
    <dbReference type="NCBI Taxonomy" id="1080233"/>
    <lineage>
        <taxon>Eukaryota</taxon>
        <taxon>Fungi</taxon>
        <taxon>Dikarya</taxon>
        <taxon>Ascomycota</taxon>
        <taxon>Pezizomycotina</taxon>
        <taxon>Dothideomycetes</taxon>
        <taxon>Dothideomycetidae</taxon>
        <taxon>Mycosphaerellales</taxon>
        <taxon>Mycosphaerellaceae</taxon>
        <taxon>Zasmidium</taxon>
    </lineage>
</organism>
<dbReference type="RefSeq" id="XP_033667084.1">
    <property type="nucleotide sequence ID" value="XM_033812901.1"/>
</dbReference>
<feature type="domain" description="2EXR" evidence="2">
    <location>
        <begin position="256"/>
        <end position="319"/>
    </location>
</feature>
<dbReference type="InterPro" id="IPR045518">
    <property type="entry name" value="2EXR"/>
</dbReference>
<dbReference type="AlphaFoldDB" id="A0A6A6CGB0"/>
<dbReference type="OrthoDB" id="3650777at2759"/>
<dbReference type="PANTHER" id="PTHR42085">
    <property type="entry name" value="F-BOX DOMAIN-CONTAINING PROTEIN"/>
    <property type="match status" value="1"/>
</dbReference>